<evidence type="ECO:0000313" key="2">
    <source>
        <dbReference type="Proteomes" id="UP000198757"/>
    </source>
</evidence>
<evidence type="ECO:0000313" key="1">
    <source>
        <dbReference type="EMBL" id="SDD42610.1"/>
    </source>
</evidence>
<dbReference type="AlphaFoldDB" id="A0A1G6UMF9"/>
<protein>
    <submittedName>
        <fullName evidence="1">Uncharacterized protein</fullName>
    </submittedName>
</protein>
<gene>
    <name evidence="1" type="ORF">SAMN04487894_10932</name>
</gene>
<sequence>MDHFMKGAGFTIRELAVILGFSHSLTGHHLKGNRSLPTDAFLRFAQLRSDWLAFCKSNRKEAVPVTAARRGIKQQVAVFLENEASAASFEVARLSRLLEQQQKRYQVLEAKLRFILLPGKRYTDEGRSLFLKIRENELLQSMEYCCPEKQEIVRYRLALVKQREQVARKASASIRKDN</sequence>
<keyword evidence="2" id="KW-1185">Reference proteome</keyword>
<dbReference type="EMBL" id="FMZO01000009">
    <property type="protein sequence ID" value="SDD42610.1"/>
    <property type="molecule type" value="Genomic_DNA"/>
</dbReference>
<name>A0A1G6UMF9_NIADE</name>
<dbReference type="Proteomes" id="UP000198757">
    <property type="component" value="Unassembled WGS sequence"/>
</dbReference>
<reference evidence="2" key="1">
    <citation type="submission" date="2016-10" db="EMBL/GenBank/DDBJ databases">
        <authorList>
            <person name="Varghese N."/>
            <person name="Submissions S."/>
        </authorList>
    </citation>
    <scope>NUCLEOTIDE SEQUENCE [LARGE SCALE GENOMIC DNA]</scope>
    <source>
        <strain evidence="2">DSM 25811 / CCM 8410 / LMG 26954 / E90</strain>
    </source>
</reference>
<proteinExistence type="predicted"/>
<organism evidence="1 2">
    <name type="scientific">Niabella drilacis (strain DSM 25811 / CCM 8410 / CCUG 62505 / LMG 26954 / E90)</name>
    <dbReference type="NCBI Taxonomy" id="1285928"/>
    <lineage>
        <taxon>Bacteria</taxon>
        <taxon>Pseudomonadati</taxon>
        <taxon>Bacteroidota</taxon>
        <taxon>Chitinophagia</taxon>
        <taxon>Chitinophagales</taxon>
        <taxon>Chitinophagaceae</taxon>
        <taxon>Niabella</taxon>
    </lineage>
</organism>
<accession>A0A1G6UMF9</accession>